<dbReference type="OrthoDB" id="5465431at2"/>
<evidence type="ECO:0000256" key="4">
    <source>
        <dbReference type="ARBA" id="ARBA00023163"/>
    </source>
</evidence>
<evidence type="ECO:0000256" key="3">
    <source>
        <dbReference type="ARBA" id="ARBA00023015"/>
    </source>
</evidence>
<dbReference type="CDD" id="cd00009">
    <property type="entry name" value="AAA"/>
    <property type="match status" value="1"/>
</dbReference>
<dbReference type="PROSITE" id="PS00675">
    <property type="entry name" value="SIGMA54_INTERACT_1"/>
    <property type="match status" value="1"/>
</dbReference>
<dbReference type="Gene3D" id="3.40.50.300">
    <property type="entry name" value="P-loop containing nucleotide triphosphate hydrolases"/>
    <property type="match status" value="1"/>
</dbReference>
<dbReference type="Pfam" id="PF00158">
    <property type="entry name" value="Sigma54_activat"/>
    <property type="match status" value="1"/>
</dbReference>
<sequence>MKGKSVLTSQQIAHVLALHLAGRSLFIEELALLTGNVLPASDERWRELERLGLAERVSSPHGTAWKAGDETAAFIRSQLPLLKEFFRPDEKAYALTCLHEQASLSDCETVLSRISQCAERDRNILPLLELAVLFLLRWGRRNGSTAGLDGKFLNLVFAVQGLSFNSTELLKKILRLSALAYGLARKNGNKRFLALLMLSRMYLHVFIGSNTTRLTQNLQQALCRVRSYFDGDTQEALPLFEGLLAYLCGDLKKNIDWFNRCSEETPWYYKRFYDTLAVCTLFSAGYLQQFHFALGCIEFLRRTATLTDDILSATLYEVNTCFLLLRKRDSGKALEFINRLRVSPLYTQHTVVNSLTTRAHALYHFLAGDIERAYAVLNDETRRAITRDIRPATFKDPLVLDMLYVFAHNGYVPIPYYELEPTLGHLLLGANVHLKGSAMRVQALLLRDRGEGPQKQLELLRQSFELILTTRDMHELTLTAHELANTCELCGSMEEARSLRNIVCKATGKPLDASTSYHQASLACLNVPPAAFSLFTCSLPDAESEEKYIIERCHKALNTAPQREIFEERLHLLLRASIDGFRVERAAFFRTVDEDNPLQFVQAVNLSALELKSEHMRPCMQWLVQVAQQRSATTPVHFHKQYGFCLSIDIGTEPPWLLYLSSTYSVLPADEFSLFELRCAARLFTAELRSALFVRRLKERENELQQNKLRSIFLQEDRGECLVLGAGLNTLLNEAKYAAVTDVPILLWGETGVGKEIMARHIHRLSGRQGPFIAVHPASMVESLFESEFFGHERGAFTGASNQKIGLFEMADQGTLFIDEIGEMSPLIQTKLLRVLQEQRFMRVGGTAEIKSRFRLIAATNRDLWKEVREKRFRQDLLYRISVVPLLLPPLRERKQDILPLVDAFIRHSSQRYGKTIFPLSPEQKQALVDYSWPGNVRELKNIIERAVILCEQGASLHFHFDQANMEPFFSSQAGDGGILADTPTLEQLEERYLRKIMAMTRGRVRGEHGAAALLHMKIPTLYAKLRKFSIPCGKR</sequence>
<dbReference type="AlphaFoldDB" id="E5Y696"/>
<feature type="domain" description="Sigma-54 factor interaction" evidence="5">
    <location>
        <begin position="728"/>
        <end position="949"/>
    </location>
</feature>
<reference evidence="6 7" key="1">
    <citation type="submission" date="2010-10" db="EMBL/GenBank/DDBJ databases">
        <authorList>
            <consortium name="The Broad Institute Genome Sequencing Platform"/>
            <person name="Ward D."/>
            <person name="Earl A."/>
            <person name="Feldgarden M."/>
            <person name="Young S.K."/>
            <person name="Gargeya S."/>
            <person name="Zeng Q."/>
            <person name="Alvarado L."/>
            <person name="Berlin A."/>
            <person name="Bochicchio J."/>
            <person name="Chapman S.B."/>
            <person name="Chen Z."/>
            <person name="Freedman E."/>
            <person name="Gellesch M."/>
            <person name="Goldberg J."/>
            <person name="Griggs A."/>
            <person name="Gujja S."/>
            <person name="Heilman E."/>
            <person name="Heiman D."/>
            <person name="Howarth C."/>
            <person name="Mehta T."/>
            <person name="Neiman D."/>
            <person name="Pearson M."/>
            <person name="Roberts A."/>
            <person name="Saif S."/>
            <person name="Shea T."/>
            <person name="Shenoy N."/>
            <person name="Sisk P."/>
            <person name="Stolte C."/>
            <person name="Sykes S."/>
            <person name="White J."/>
            <person name="Yandava C."/>
            <person name="Allen-Vercoe E."/>
            <person name="Sibley C."/>
            <person name="Ambrose C.E."/>
            <person name="Strauss J."/>
            <person name="Daigneault M."/>
            <person name="Haas B."/>
            <person name="Nusbaum C."/>
            <person name="Birren B."/>
        </authorList>
    </citation>
    <scope>NUCLEOTIDE SEQUENCE [LARGE SCALE GENOMIC DNA]</scope>
    <source>
        <strain evidence="6 7">3_1_6</strain>
    </source>
</reference>
<evidence type="ECO:0000256" key="1">
    <source>
        <dbReference type="ARBA" id="ARBA00022741"/>
    </source>
</evidence>
<evidence type="ECO:0000313" key="6">
    <source>
        <dbReference type="EMBL" id="EFV44515.1"/>
    </source>
</evidence>
<dbReference type="GO" id="GO:0005524">
    <property type="term" value="F:ATP binding"/>
    <property type="evidence" value="ECO:0007669"/>
    <property type="project" value="UniProtKB-KW"/>
</dbReference>
<proteinExistence type="predicted"/>
<keyword evidence="3" id="KW-0805">Transcription regulation</keyword>
<gene>
    <name evidence="6" type="ORF">HMPREF0179_01709</name>
</gene>
<dbReference type="Pfam" id="PF25601">
    <property type="entry name" value="AAA_lid_14"/>
    <property type="match status" value="1"/>
</dbReference>
<keyword evidence="7" id="KW-1185">Reference proteome</keyword>
<protein>
    <recommendedName>
        <fullName evidence="5">Sigma-54 factor interaction domain-containing protein</fullName>
    </recommendedName>
</protein>
<evidence type="ECO:0000313" key="7">
    <source>
        <dbReference type="Proteomes" id="UP000006034"/>
    </source>
</evidence>
<dbReference type="InterPro" id="IPR025944">
    <property type="entry name" value="Sigma_54_int_dom_CS"/>
</dbReference>
<dbReference type="STRING" id="563192.HMPREF0179_01709"/>
<evidence type="ECO:0000259" key="5">
    <source>
        <dbReference type="PROSITE" id="PS50045"/>
    </source>
</evidence>
<organism evidence="6 7">
    <name type="scientific">Bilophila wadsworthia (strain 3_1_6)</name>
    <dbReference type="NCBI Taxonomy" id="563192"/>
    <lineage>
        <taxon>Bacteria</taxon>
        <taxon>Pseudomonadati</taxon>
        <taxon>Thermodesulfobacteriota</taxon>
        <taxon>Desulfovibrionia</taxon>
        <taxon>Desulfovibrionales</taxon>
        <taxon>Desulfovibrionaceae</taxon>
        <taxon>Bilophila</taxon>
    </lineage>
</organism>
<dbReference type="FunFam" id="3.40.50.300:FF:000006">
    <property type="entry name" value="DNA-binding transcriptional regulator NtrC"/>
    <property type="match status" value="1"/>
</dbReference>
<dbReference type="PROSITE" id="PS00688">
    <property type="entry name" value="SIGMA54_INTERACT_3"/>
    <property type="match status" value="1"/>
</dbReference>
<dbReference type="Proteomes" id="UP000006034">
    <property type="component" value="Unassembled WGS sequence"/>
</dbReference>
<dbReference type="PANTHER" id="PTHR32071">
    <property type="entry name" value="TRANSCRIPTIONAL REGULATORY PROTEIN"/>
    <property type="match status" value="1"/>
</dbReference>
<dbReference type="GO" id="GO:0006355">
    <property type="term" value="P:regulation of DNA-templated transcription"/>
    <property type="evidence" value="ECO:0007669"/>
    <property type="project" value="InterPro"/>
</dbReference>
<keyword evidence="4" id="KW-0804">Transcription</keyword>
<dbReference type="Gene3D" id="1.10.8.60">
    <property type="match status" value="1"/>
</dbReference>
<dbReference type="InterPro" id="IPR027417">
    <property type="entry name" value="P-loop_NTPase"/>
</dbReference>
<evidence type="ECO:0000256" key="2">
    <source>
        <dbReference type="ARBA" id="ARBA00022840"/>
    </source>
</evidence>
<name>E5Y696_BILW3</name>
<dbReference type="PROSITE" id="PS50045">
    <property type="entry name" value="SIGMA54_INTERACT_4"/>
    <property type="match status" value="1"/>
</dbReference>
<dbReference type="SMART" id="SM00382">
    <property type="entry name" value="AAA"/>
    <property type="match status" value="1"/>
</dbReference>
<dbReference type="HOGENOM" id="CLU_010827_0_0_7"/>
<keyword evidence="2" id="KW-0067">ATP-binding</keyword>
<dbReference type="InterPro" id="IPR058031">
    <property type="entry name" value="AAA_lid_NorR"/>
</dbReference>
<comment type="caution">
    <text evidence="6">The sequence shown here is derived from an EMBL/GenBank/DDBJ whole genome shotgun (WGS) entry which is preliminary data.</text>
</comment>
<accession>E5Y696</accession>
<dbReference type="InterPro" id="IPR003593">
    <property type="entry name" value="AAA+_ATPase"/>
</dbReference>
<reference evidence="6 7" key="2">
    <citation type="submission" date="2013-04" db="EMBL/GenBank/DDBJ databases">
        <title>The Genome Sequence of Bilophila wadsworthia 3_1_6.</title>
        <authorList>
            <consortium name="The Broad Institute Genomics Platform"/>
            <person name="Earl A."/>
            <person name="Ward D."/>
            <person name="Feldgarden M."/>
            <person name="Gevers D."/>
            <person name="Sibley C."/>
            <person name="Strauss J."/>
            <person name="Allen-Vercoe E."/>
            <person name="Walker B."/>
            <person name="Young S."/>
            <person name="Zeng Q."/>
            <person name="Gargeya S."/>
            <person name="Fitzgerald M."/>
            <person name="Haas B."/>
            <person name="Abouelleil A."/>
            <person name="Allen A.W."/>
            <person name="Alvarado L."/>
            <person name="Arachchi H.M."/>
            <person name="Berlin A.M."/>
            <person name="Chapman S.B."/>
            <person name="Gainer-Dewar J."/>
            <person name="Goldberg J."/>
            <person name="Griggs A."/>
            <person name="Gujja S."/>
            <person name="Hansen M."/>
            <person name="Howarth C."/>
            <person name="Imamovic A."/>
            <person name="Ireland A."/>
            <person name="Larimer J."/>
            <person name="McCowan C."/>
            <person name="Murphy C."/>
            <person name="Pearson M."/>
            <person name="Poon T.W."/>
            <person name="Priest M."/>
            <person name="Roberts A."/>
            <person name="Saif S."/>
            <person name="Shea T."/>
            <person name="Sisk P."/>
            <person name="Sykes S."/>
            <person name="Wortman J."/>
            <person name="Nusbaum C."/>
            <person name="Birren B."/>
        </authorList>
    </citation>
    <scope>NUCLEOTIDE SEQUENCE [LARGE SCALE GENOMIC DNA]</scope>
    <source>
        <strain evidence="6 7">3_1_6</strain>
    </source>
</reference>
<dbReference type="eggNOG" id="COG2204">
    <property type="taxonomic scope" value="Bacteria"/>
</dbReference>
<dbReference type="SUPFAM" id="SSF52540">
    <property type="entry name" value="P-loop containing nucleoside triphosphate hydrolases"/>
    <property type="match status" value="1"/>
</dbReference>
<keyword evidence="1" id="KW-0547">Nucleotide-binding</keyword>
<dbReference type="InterPro" id="IPR025662">
    <property type="entry name" value="Sigma_54_int_dom_ATP-bd_1"/>
</dbReference>
<dbReference type="EMBL" id="ADCP02000003">
    <property type="protein sequence ID" value="EFV44515.1"/>
    <property type="molecule type" value="Genomic_DNA"/>
</dbReference>
<dbReference type="InterPro" id="IPR002078">
    <property type="entry name" value="Sigma_54_int"/>
</dbReference>